<evidence type="ECO:0000313" key="10">
    <source>
        <dbReference type="EMBL" id="GIG19683.1"/>
    </source>
</evidence>
<accession>A0A919NY00</accession>
<evidence type="ECO:0000256" key="7">
    <source>
        <dbReference type="SAM" id="MobiDB-lite"/>
    </source>
</evidence>
<evidence type="ECO:0000256" key="4">
    <source>
        <dbReference type="ARBA" id="ARBA00022692"/>
    </source>
</evidence>
<evidence type="ECO:0000259" key="9">
    <source>
        <dbReference type="Pfam" id="PF02397"/>
    </source>
</evidence>
<comment type="similarity">
    <text evidence="2">Belongs to the bacterial sugar transferase family.</text>
</comment>
<evidence type="ECO:0000256" key="1">
    <source>
        <dbReference type="ARBA" id="ARBA00004141"/>
    </source>
</evidence>
<dbReference type="GO" id="GO:0016780">
    <property type="term" value="F:phosphotransferase activity, for other substituted phosphate groups"/>
    <property type="evidence" value="ECO:0007669"/>
    <property type="project" value="TreeGrafter"/>
</dbReference>
<keyword evidence="6 8" id="KW-0472">Membrane</keyword>
<dbReference type="InterPro" id="IPR003362">
    <property type="entry name" value="Bact_transf"/>
</dbReference>
<comment type="caution">
    <text evidence="10">The sequence shown here is derived from an EMBL/GenBank/DDBJ whole genome shotgun (WGS) entry which is preliminary data.</text>
</comment>
<dbReference type="Gene3D" id="3.40.50.720">
    <property type="entry name" value="NAD(P)-binding Rossmann-like Domain"/>
    <property type="match status" value="1"/>
</dbReference>
<evidence type="ECO:0000313" key="11">
    <source>
        <dbReference type="Proteomes" id="UP000632740"/>
    </source>
</evidence>
<feature type="region of interest" description="Disordered" evidence="7">
    <location>
        <begin position="1"/>
        <end position="51"/>
    </location>
</feature>
<keyword evidence="4 8" id="KW-0812">Transmembrane</keyword>
<feature type="domain" description="Bacterial sugar transferase" evidence="9">
    <location>
        <begin position="316"/>
        <end position="503"/>
    </location>
</feature>
<name>A0A919NY00_9CELL</name>
<dbReference type="AlphaFoldDB" id="A0A919NY00"/>
<feature type="transmembrane region" description="Helical" evidence="8">
    <location>
        <begin position="92"/>
        <end position="110"/>
    </location>
</feature>
<dbReference type="Pfam" id="PF02397">
    <property type="entry name" value="Bac_transf"/>
    <property type="match status" value="1"/>
</dbReference>
<proteinExistence type="inferred from homology"/>
<feature type="transmembrane region" description="Helical" evidence="8">
    <location>
        <begin position="61"/>
        <end position="80"/>
    </location>
</feature>
<dbReference type="InterPro" id="IPR017475">
    <property type="entry name" value="EPS_sugar_tfrase"/>
</dbReference>
<sequence length="509" mass="55590">MTLTADRGGLDPTFERERRARSREPRRSWASPQPFVSRPTPYNGPGQRAHRWSARSRRYRALITVTDALAAGLVAAALLLPRLGVDPVAFRWSLLAAVAFPLCVAVARGYETKRLGVGVEEFQSVVAGGAAVAGLVVILAFSFNADPPRVTVFIGVPLATALACGLRYVVRKRLHHRREHGLDMQRTLVTGSVASASRASYDLSAAAYEGYEVVGLCLPSAEDEAPLTDLPVLGGIADTAQVVADFAVDVVIVTGSVLSGDGLRRLGWALDRAGAEMVVMPDLVEVASPRLTLRPTGSLPLLEVEIAPPRRRMVAKAAMDYAIAPLVVLAFLPVVAVLALAVRLTTPGPAFYRNTRVGVDGRTFTMWKLRTMYVDADQRRAALAASSDGNGVLFKMRDDPRVTPLGRLLRRYSLDELPQLWNVLRGDMSLVGPRPPLTSEVDVYEDRVHRRLRVKPGLTGLWQVSGRSDLDWTESVRLDLRYADNWSVGMDLMILWKTARAIVRPSGAY</sequence>
<dbReference type="NCBIfam" id="TIGR03025">
    <property type="entry name" value="EPS_sugtrans"/>
    <property type="match status" value="1"/>
</dbReference>
<feature type="transmembrane region" description="Helical" evidence="8">
    <location>
        <begin position="150"/>
        <end position="170"/>
    </location>
</feature>
<dbReference type="PANTHER" id="PTHR30576">
    <property type="entry name" value="COLANIC BIOSYNTHESIS UDP-GLUCOSE LIPID CARRIER TRANSFERASE"/>
    <property type="match status" value="1"/>
</dbReference>
<evidence type="ECO:0000256" key="8">
    <source>
        <dbReference type="SAM" id="Phobius"/>
    </source>
</evidence>
<dbReference type="PANTHER" id="PTHR30576:SF10">
    <property type="entry name" value="SLL5057 PROTEIN"/>
    <property type="match status" value="1"/>
</dbReference>
<evidence type="ECO:0000256" key="3">
    <source>
        <dbReference type="ARBA" id="ARBA00022679"/>
    </source>
</evidence>
<gene>
    <name evidence="10" type="primary">rfbP_1</name>
    <name evidence="10" type="ORF">Cch01nite_04070</name>
</gene>
<dbReference type="Proteomes" id="UP000632740">
    <property type="component" value="Unassembled WGS sequence"/>
</dbReference>
<dbReference type="GO" id="GO:0016020">
    <property type="term" value="C:membrane"/>
    <property type="evidence" value="ECO:0007669"/>
    <property type="project" value="UniProtKB-SubCell"/>
</dbReference>
<reference evidence="10" key="1">
    <citation type="submission" date="2021-01" db="EMBL/GenBank/DDBJ databases">
        <title>Whole genome shotgun sequence of Cellulomonas chitinilytica NBRC 110799.</title>
        <authorList>
            <person name="Komaki H."/>
            <person name="Tamura T."/>
        </authorList>
    </citation>
    <scope>NUCLEOTIDE SEQUENCE</scope>
    <source>
        <strain evidence="10">NBRC 110799</strain>
    </source>
</reference>
<protein>
    <submittedName>
        <fullName evidence="10">Exopolysaccharide biosynthesis polyprenyl glycosylphosphotransferase</fullName>
    </submittedName>
</protein>
<evidence type="ECO:0000256" key="6">
    <source>
        <dbReference type="ARBA" id="ARBA00023136"/>
    </source>
</evidence>
<organism evidence="10 11">
    <name type="scientific">Cellulomonas chitinilytica</name>
    <dbReference type="NCBI Taxonomy" id="398759"/>
    <lineage>
        <taxon>Bacteria</taxon>
        <taxon>Bacillati</taxon>
        <taxon>Actinomycetota</taxon>
        <taxon>Actinomycetes</taxon>
        <taxon>Micrococcales</taxon>
        <taxon>Cellulomonadaceae</taxon>
        <taxon>Cellulomonas</taxon>
    </lineage>
</organism>
<evidence type="ECO:0000256" key="5">
    <source>
        <dbReference type="ARBA" id="ARBA00022989"/>
    </source>
</evidence>
<feature type="compositionally biased region" description="Basic and acidic residues" evidence="7">
    <location>
        <begin position="13"/>
        <end position="27"/>
    </location>
</feature>
<keyword evidence="3" id="KW-0808">Transferase</keyword>
<keyword evidence="11" id="KW-1185">Reference proteome</keyword>
<dbReference type="Pfam" id="PF13727">
    <property type="entry name" value="CoA_binding_3"/>
    <property type="match status" value="1"/>
</dbReference>
<evidence type="ECO:0000256" key="2">
    <source>
        <dbReference type="ARBA" id="ARBA00006464"/>
    </source>
</evidence>
<feature type="transmembrane region" description="Helical" evidence="8">
    <location>
        <begin position="122"/>
        <end position="144"/>
    </location>
</feature>
<dbReference type="EMBL" id="BONK01000001">
    <property type="protein sequence ID" value="GIG19683.1"/>
    <property type="molecule type" value="Genomic_DNA"/>
</dbReference>
<comment type="subcellular location">
    <subcellularLocation>
        <location evidence="1">Membrane</location>
        <topology evidence="1">Multi-pass membrane protein</topology>
    </subcellularLocation>
</comment>
<keyword evidence="5 8" id="KW-1133">Transmembrane helix</keyword>
<feature type="transmembrane region" description="Helical" evidence="8">
    <location>
        <begin position="321"/>
        <end position="342"/>
    </location>
</feature>